<evidence type="ECO:0000259" key="12">
    <source>
        <dbReference type="Pfam" id="PF21687"/>
    </source>
</evidence>
<evidence type="ECO:0000256" key="1">
    <source>
        <dbReference type="ARBA" id="ARBA00004533"/>
    </source>
</evidence>
<dbReference type="InterPro" id="IPR049179">
    <property type="entry name" value="T2SSK_SAM-like_2nd"/>
</dbReference>
<comment type="similarity">
    <text evidence="2 10">Belongs to the GSP K family.</text>
</comment>
<evidence type="ECO:0000256" key="8">
    <source>
        <dbReference type="ARBA" id="ARBA00022989"/>
    </source>
</evidence>
<keyword evidence="9 10" id="KW-0472">Membrane</keyword>
<dbReference type="PIRSF" id="PIRSF002786">
    <property type="entry name" value="XcpX"/>
    <property type="match status" value="1"/>
</dbReference>
<evidence type="ECO:0000256" key="4">
    <source>
        <dbReference type="ARBA" id="ARBA00022475"/>
    </source>
</evidence>
<dbReference type="InterPro" id="IPR038072">
    <property type="entry name" value="GspK_central_sf"/>
</dbReference>
<proteinExistence type="inferred from homology"/>
<evidence type="ECO:0000259" key="11">
    <source>
        <dbReference type="Pfam" id="PF03934"/>
    </source>
</evidence>
<feature type="domain" description="T2SS protein K first SAM-like" evidence="12">
    <location>
        <begin position="128"/>
        <end position="222"/>
    </location>
</feature>
<keyword evidence="5 10" id="KW-0997">Cell inner membrane</keyword>
<dbReference type="PANTHER" id="PTHR38831">
    <property type="entry name" value="TYPE II SECRETION SYSTEM PROTEIN K"/>
    <property type="match status" value="1"/>
</dbReference>
<dbReference type="Pfam" id="PF21687">
    <property type="entry name" value="T2SSK_1st"/>
    <property type="match status" value="1"/>
</dbReference>
<evidence type="ECO:0000256" key="7">
    <source>
        <dbReference type="ARBA" id="ARBA00022927"/>
    </source>
</evidence>
<evidence type="ECO:0000256" key="10">
    <source>
        <dbReference type="PIRNR" id="PIRNR002786"/>
    </source>
</evidence>
<dbReference type="EMBL" id="SGWV01000010">
    <property type="protein sequence ID" value="RZS53082.1"/>
    <property type="molecule type" value="Genomic_DNA"/>
</dbReference>
<dbReference type="AlphaFoldDB" id="A0A4Q7LG75"/>
<evidence type="ECO:0000256" key="9">
    <source>
        <dbReference type="ARBA" id="ARBA00023136"/>
    </source>
</evidence>
<keyword evidence="3 10" id="KW-0813">Transport</keyword>
<dbReference type="GO" id="GO:0005886">
    <property type="term" value="C:plasma membrane"/>
    <property type="evidence" value="ECO:0007669"/>
    <property type="project" value="UniProtKB-SubCell"/>
</dbReference>
<dbReference type="Proteomes" id="UP000293433">
    <property type="component" value="Unassembled WGS sequence"/>
</dbReference>
<dbReference type="PANTHER" id="PTHR38831:SF1">
    <property type="entry name" value="TYPE II SECRETION SYSTEM PROTEIN K-RELATED"/>
    <property type="match status" value="1"/>
</dbReference>
<organism evidence="13 14">
    <name type="scientific">Sphaerotilus mobilis</name>
    <dbReference type="NCBI Taxonomy" id="47994"/>
    <lineage>
        <taxon>Bacteria</taxon>
        <taxon>Pseudomonadati</taxon>
        <taxon>Pseudomonadota</taxon>
        <taxon>Betaproteobacteria</taxon>
        <taxon>Burkholderiales</taxon>
        <taxon>Sphaerotilaceae</taxon>
        <taxon>Sphaerotilus</taxon>
    </lineage>
</organism>
<dbReference type="InterPro" id="IPR045584">
    <property type="entry name" value="Pilin-like"/>
</dbReference>
<dbReference type="InterPro" id="IPR049031">
    <property type="entry name" value="T2SSK_SAM-like_1st"/>
</dbReference>
<gene>
    <name evidence="13" type="ORF">EV685_2705</name>
</gene>
<feature type="domain" description="T2SS protein K second SAM-like" evidence="11">
    <location>
        <begin position="227"/>
        <end position="272"/>
    </location>
</feature>
<name>A0A4Q7LG75_9BURK</name>
<protein>
    <recommendedName>
        <fullName evidence="10">Type II secretion system protein K</fullName>
    </recommendedName>
</protein>
<evidence type="ECO:0000256" key="2">
    <source>
        <dbReference type="ARBA" id="ARBA00007246"/>
    </source>
</evidence>
<keyword evidence="6" id="KW-0812">Transmembrane</keyword>
<dbReference type="InterPro" id="IPR005628">
    <property type="entry name" value="GspK"/>
</dbReference>
<evidence type="ECO:0000256" key="6">
    <source>
        <dbReference type="ARBA" id="ARBA00022692"/>
    </source>
</evidence>
<dbReference type="GO" id="GO:0009306">
    <property type="term" value="P:protein secretion"/>
    <property type="evidence" value="ECO:0007669"/>
    <property type="project" value="InterPro"/>
</dbReference>
<keyword evidence="4 10" id="KW-1003">Cell membrane</keyword>
<evidence type="ECO:0000256" key="5">
    <source>
        <dbReference type="ARBA" id="ARBA00022519"/>
    </source>
</evidence>
<evidence type="ECO:0000313" key="14">
    <source>
        <dbReference type="Proteomes" id="UP000293433"/>
    </source>
</evidence>
<dbReference type="SUPFAM" id="SSF158544">
    <property type="entry name" value="GspK insert domain-like"/>
    <property type="match status" value="1"/>
</dbReference>
<comment type="caution">
    <text evidence="13">The sequence shown here is derived from an EMBL/GenBank/DDBJ whole genome shotgun (WGS) entry which is preliminary data.</text>
</comment>
<evidence type="ECO:0000256" key="3">
    <source>
        <dbReference type="ARBA" id="ARBA00022448"/>
    </source>
</evidence>
<keyword evidence="14" id="KW-1185">Reference proteome</keyword>
<reference evidence="13 14" key="1">
    <citation type="submission" date="2019-02" db="EMBL/GenBank/DDBJ databases">
        <title>Genomic Encyclopedia of Type Strains, Phase IV (KMG-IV): sequencing the most valuable type-strain genomes for metagenomic binning, comparative biology and taxonomic classification.</title>
        <authorList>
            <person name="Goeker M."/>
        </authorList>
    </citation>
    <scope>NUCLEOTIDE SEQUENCE [LARGE SCALE GENOMIC DNA]</scope>
    <source>
        <strain evidence="13 14">DSM 10617</strain>
    </source>
</reference>
<dbReference type="Pfam" id="PF03934">
    <property type="entry name" value="T2SSK"/>
    <property type="match status" value="1"/>
</dbReference>
<comment type="subcellular location">
    <subcellularLocation>
        <location evidence="1 10">Cell inner membrane</location>
    </subcellularLocation>
</comment>
<keyword evidence="8" id="KW-1133">Transmembrane helix</keyword>
<dbReference type="Gene3D" id="3.30.1300.30">
    <property type="entry name" value="GSPII I/J protein-like"/>
    <property type="match status" value="1"/>
</dbReference>
<evidence type="ECO:0000313" key="13">
    <source>
        <dbReference type="EMBL" id="RZS53082.1"/>
    </source>
</evidence>
<keyword evidence="7" id="KW-0653">Protein transport</keyword>
<dbReference type="SUPFAM" id="SSF54523">
    <property type="entry name" value="Pili subunits"/>
    <property type="match status" value="1"/>
</dbReference>
<accession>A0A4Q7LG75</accession>
<dbReference type="NCBIfam" id="NF037980">
    <property type="entry name" value="T2SS_GspK"/>
    <property type="match status" value="1"/>
</dbReference>
<sequence>MTMRPPTKHLSAQRGAALLTAMIIVTLIATLAAGMVWQQWVAVQVEAAERSQSQARWILNGALDWARLILREDQRTSDIDHLGEPWAVPLAEARLSTFLAADRNNNADDGSGGAPEAYLSGVIRDAQGRYNLRNLVREGKVQPVELKTLERLCELLGLQASLATQIADALRQAMPGTTVELNASDVQRRATPLLPGGVEDLGWLGLPAATVQRLAPYVSWLPVQTPVNLNTASREVIAAVVPGVDLAGAERLTQSRLRKHLQNIDDAREVLGPGAGLDTQRHGVNSRYFEIDGTMRLESLVVSQRSLLERNTQTRDVRVLRSLRIDPATVRTALQQ</sequence>